<name>A0A8S5MY49_9CAUD</name>
<organism evidence="1">
    <name type="scientific">Podoviridae sp. ctlSr7</name>
    <dbReference type="NCBI Taxonomy" id="2826573"/>
    <lineage>
        <taxon>Viruses</taxon>
        <taxon>Duplodnaviria</taxon>
        <taxon>Heunggongvirae</taxon>
        <taxon>Uroviricota</taxon>
        <taxon>Caudoviricetes</taxon>
    </lineage>
</organism>
<reference evidence="1" key="1">
    <citation type="journal article" date="2021" name="Proc. Natl. Acad. Sci. U.S.A.">
        <title>A Catalog of Tens of Thousands of Viruses from Human Metagenomes Reveals Hidden Associations with Chronic Diseases.</title>
        <authorList>
            <person name="Tisza M.J."/>
            <person name="Buck C.B."/>
        </authorList>
    </citation>
    <scope>NUCLEOTIDE SEQUENCE</scope>
    <source>
        <strain evidence="1">CtlSr7</strain>
    </source>
</reference>
<protein>
    <submittedName>
        <fullName evidence="1">Uncharacterized protein</fullName>
    </submittedName>
</protein>
<accession>A0A8S5MY49</accession>
<dbReference type="EMBL" id="BK015014">
    <property type="protein sequence ID" value="DAD87116.1"/>
    <property type="molecule type" value="Genomic_DNA"/>
</dbReference>
<evidence type="ECO:0000313" key="1">
    <source>
        <dbReference type="EMBL" id="DAD87116.1"/>
    </source>
</evidence>
<sequence length="35" mass="4149">MIPLYTSSLENQTLFFRKLNKSVDRGNNVRYSLEN</sequence>
<proteinExistence type="predicted"/>